<keyword evidence="7" id="KW-0289">Folate biosynthesis</keyword>
<evidence type="ECO:0000259" key="8">
    <source>
        <dbReference type="Pfam" id="PF01288"/>
    </source>
</evidence>
<dbReference type="Proteomes" id="UP000614272">
    <property type="component" value="Unassembled WGS sequence"/>
</dbReference>
<dbReference type="InterPro" id="IPR000550">
    <property type="entry name" value="Hppk"/>
</dbReference>
<accession>A0ABQ1QWA2</accession>
<dbReference type="CDD" id="cd00483">
    <property type="entry name" value="HPPK"/>
    <property type="match status" value="1"/>
</dbReference>
<keyword evidence="3" id="KW-0808">Transferase</keyword>
<evidence type="ECO:0000256" key="3">
    <source>
        <dbReference type="ARBA" id="ARBA00022679"/>
    </source>
</evidence>
<dbReference type="PANTHER" id="PTHR43071:SF2">
    <property type="entry name" value="2-AMINO-4-HYDROXY-6-HYDROXYMETHYLDIHYDROPTERIDINE PYROPHOSPHOKINASE"/>
    <property type="match status" value="1"/>
</dbReference>
<keyword evidence="6" id="KW-0067">ATP-binding</keyword>
<comment type="pathway">
    <text evidence="1">Cofactor biosynthesis; tetrahydrofolate biosynthesis; 2-amino-4-hydroxy-6-hydroxymethyl-7,8-dihydropteridine diphosphate from 7,8-dihydroneopterin triphosphate: step 4/4.</text>
</comment>
<dbReference type="PANTHER" id="PTHR43071">
    <property type="entry name" value="2-AMINO-4-HYDROXY-6-HYDROXYMETHYLDIHYDROPTERIDINE PYROPHOSPHOKINASE"/>
    <property type="match status" value="1"/>
</dbReference>
<dbReference type="EC" id="2.7.6.3" evidence="2"/>
<comment type="caution">
    <text evidence="9">The sequence shown here is derived from an EMBL/GenBank/DDBJ whole genome shotgun (WGS) entry which is preliminary data.</text>
</comment>
<dbReference type="InterPro" id="IPR035907">
    <property type="entry name" value="Hppk_sf"/>
</dbReference>
<evidence type="ECO:0000256" key="1">
    <source>
        <dbReference type="ARBA" id="ARBA00005051"/>
    </source>
</evidence>
<dbReference type="RefSeq" id="WP_099033512.1">
    <property type="nucleotide sequence ID" value="NZ_BMGJ01000001.1"/>
</dbReference>
<organism evidence="9 10">
    <name type="scientific">Lacimicrobium alkaliphilum</name>
    <dbReference type="NCBI Taxonomy" id="1526571"/>
    <lineage>
        <taxon>Bacteria</taxon>
        <taxon>Pseudomonadati</taxon>
        <taxon>Pseudomonadota</taxon>
        <taxon>Gammaproteobacteria</taxon>
        <taxon>Alteromonadales</taxon>
        <taxon>Alteromonadaceae</taxon>
        <taxon>Lacimicrobium</taxon>
    </lineage>
</organism>
<dbReference type="EMBL" id="BMGJ01000001">
    <property type="protein sequence ID" value="GGD49566.1"/>
    <property type="molecule type" value="Genomic_DNA"/>
</dbReference>
<evidence type="ECO:0000256" key="2">
    <source>
        <dbReference type="ARBA" id="ARBA00013253"/>
    </source>
</evidence>
<keyword evidence="10" id="KW-1185">Reference proteome</keyword>
<evidence type="ECO:0000256" key="6">
    <source>
        <dbReference type="ARBA" id="ARBA00022840"/>
    </source>
</evidence>
<keyword evidence="5" id="KW-0418">Kinase</keyword>
<proteinExistence type="predicted"/>
<evidence type="ECO:0000313" key="9">
    <source>
        <dbReference type="EMBL" id="GGD49566.1"/>
    </source>
</evidence>
<dbReference type="SUPFAM" id="SSF55083">
    <property type="entry name" value="6-hydroxymethyl-7,8-dihydropterin pyrophosphokinase, HPPK"/>
    <property type="match status" value="1"/>
</dbReference>
<dbReference type="Gene3D" id="3.30.70.560">
    <property type="entry name" value="7,8-Dihydro-6-hydroxymethylpterin-pyrophosphokinase HPPK"/>
    <property type="match status" value="1"/>
</dbReference>
<keyword evidence="4" id="KW-0547">Nucleotide-binding</keyword>
<evidence type="ECO:0000313" key="10">
    <source>
        <dbReference type="Proteomes" id="UP000614272"/>
    </source>
</evidence>
<reference evidence="10" key="1">
    <citation type="journal article" date="2019" name="Int. J. Syst. Evol. Microbiol.">
        <title>The Global Catalogue of Microorganisms (GCM) 10K type strain sequencing project: providing services to taxonomists for standard genome sequencing and annotation.</title>
        <authorList>
            <consortium name="The Broad Institute Genomics Platform"/>
            <consortium name="The Broad Institute Genome Sequencing Center for Infectious Disease"/>
            <person name="Wu L."/>
            <person name="Ma J."/>
        </authorList>
    </citation>
    <scope>NUCLEOTIDE SEQUENCE [LARGE SCALE GENOMIC DNA]</scope>
    <source>
        <strain evidence="10">CGMCC 1.12923</strain>
    </source>
</reference>
<dbReference type="Pfam" id="PF01288">
    <property type="entry name" value="HPPK"/>
    <property type="match status" value="1"/>
</dbReference>
<protein>
    <recommendedName>
        <fullName evidence="2">2-amino-4-hydroxy-6-hydroxymethyldihydropteridine diphosphokinase</fullName>
        <ecNumber evidence="2">2.7.6.3</ecNumber>
    </recommendedName>
</protein>
<gene>
    <name evidence="9" type="ORF">GCM10011357_01910</name>
</gene>
<evidence type="ECO:0000256" key="4">
    <source>
        <dbReference type="ARBA" id="ARBA00022741"/>
    </source>
</evidence>
<sequence length="164" mass="18673">MAQIYISLGSNIDREQHTRAGLQALSDAFGQLKLSSLFESEAVGFDGSAFYNMVVGAITTRSIPEVAHLLKKIETDNGRVRGGKKFSPRTLDLDLLLYDQLITDELVQLPRGEILYNAFVLWPLAEVAGESEHPVVHKTYAQLWREFDKNKQQLWKIPFNWRPQ</sequence>
<name>A0ABQ1QWA2_9ALTE</name>
<evidence type="ECO:0000256" key="7">
    <source>
        <dbReference type="ARBA" id="ARBA00022909"/>
    </source>
</evidence>
<evidence type="ECO:0000256" key="5">
    <source>
        <dbReference type="ARBA" id="ARBA00022777"/>
    </source>
</evidence>
<feature type="domain" description="7,8-dihydro-6-hydroxymethylpterin-pyrophosphokinase" evidence="8">
    <location>
        <begin position="5"/>
        <end position="128"/>
    </location>
</feature>
<dbReference type="NCBIfam" id="TIGR01498">
    <property type="entry name" value="folK"/>
    <property type="match status" value="1"/>
</dbReference>